<keyword evidence="1" id="KW-0732">Signal</keyword>
<dbReference type="PROSITE" id="PS51257">
    <property type="entry name" value="PROKAR_LIPOPROTEIN"/>
    <property type="match status" value="1"/>
</dbReference>
<comment type="caution">
    <text evidence="2">The sequence shown here is derived from an EMBL/GenBank/DDBJ whole genome shotgun (WGS) entry which is preliminary data.</text>
</comment>
<name>A0ABW6BLB8_9SPHI</name>
<gene>
    <name evidence="2" type="ORF">ACFS7Y_22790</name>
</gene>
<reference evidence="3" key="1">
    <citation type="journal article" date="2019" name="Int. J. Syst. Evol. Microbiol.">
        <title>The Global Catalogue of Microorganisms (GCM) 10K type strain sequencing project: providing services to taxonomists for standard genome sequencing and annotation.</title>
        <authorList>
            <consortium name="The Broad Institute Genomics Platform"/>
            <consortium name="The Broad Institute Genome Sequencing Center for Infectious Disease"/>
            <person name="Wu L."/>
            <person name="Ma J."/>
        </authorList>
    </citation>
    <scope>NUCLEOTIDE SEQUENCE [LARGE SCALE GENOMIC DNA]</scope>
    <source>
        <strain evidence="3">KCTC 22814</strain>
    </source>
</reference>
<dbReference type="RefSeq" id="WP_320183718.1">
    <property type="nucleotide sequence ID" value="NZ_CP138332.1"/>
</dbReference>
<dbReference type="EMBL" id="JBHUPB010000015">
    <property type="protein sequence ID" value="MFD2970237.1"/>
    <property type="molecule type" value="Genomic_DNA"/>
</dbReference>
<keyword evidence="3" id="KW-1185">Reference proteome</keyword>
<evidence type="ECO:0000313" key="2">
    <source>
        <dbReference type="EMBL" id="MFD2970237.1"/>
    </source>
</evidence>
<organism evidence="2 3">
    <name type="scientific">Sphingobacterium bambusae</name>
    <dbReference type="NCBI Taxonomy" id="662858"/>
    <lineage>
        <taxon>Bacteria</taxon>
        <taxon>Pseudomonadati</taxon>
        <taxon>Bacteroidota</taxon>
        <taxon>Sphingobacteriia</taxon>
        <taxon>Sphingobacteriales</taxon>
        <taxon>Sphingobacteriaceae</taxon>
        <taxon>Sphingobacterium</taxon>
    </lineage>
</organism>
<feature type="chain" id="PRO_5045537437" evidence="1">
    <location>
        <begin position="28"/>
        <end position="205"/>
    </location>
</feature>
<accession>A0ABW6BLB8</accession>
<evidence type="ECO:0000256" key="1">
    <source>
        <dbReference type="SAM" id="SignalP"/>
    </source>
</evidence>
<sequence>MMKIKTLSCVFAVLVLLALGCTKDDSADDQSDNFVERYGGTPFNGNAKGIRLVNGQSNYEWTGDGRIVLMESTVDSVSMLFMADFGDEGEINFKVRGAYQDLNFRAGADDPTQVFAVDDGRVSGKIVNQEQAIDFSGDLQRERASVHMRVEFLEATPVFPANSVLDLHFDTQRKVADGGDTDGCQMRLVPIWSPSGVTMGMVPDC</sequence>
<dbReference type="Proteomes" id="UP001597525">
    <property type="component" value="Unassembled WGS sequence"/>
</dbReference>
<proteinExistence type="predicted"/>
<feature type="signal peptide" evidence="1">
    <location>
        <begin position="1"/>
        <end position="27"/>
    </location>
</feature>
<evidence type="ECO:0000313" key="3">
    <source>
        <dbReference type="Proteomes" id="UP001597525"/>
    </source>
</evidence>
<protein>
    <submittedName>
        <fullName evidence="2">Uncharacterized protein</fullName>
    </submittedName>
</protein>